<dbReference type="Proteomes" id="UP000233722">
    <property type="component" value="Unassembled WGS sequence"/>
</dbReference>
<proteinExistence type="predicted"/>
<dbReference type="EMBL" id="PCHA01000014">
    <property type="protein sequence ID" value="PKU96184.1"/>
    <property type="molecule type" value="Genomic_DNA"/>
</dbReference>
<evidence type="ECO:0000313" key="4">
    <source>
        <dbReference type="Proteomes" id="UP000291187"/>
    </source>
</evidence>
<evidence type="ECO:0000313" key="3">
    <source>
        <dbReference type="Proteomes" id="UP000233722"/>
    </source>
</evidence>
<dbReference type="AlphaFoldDB" id="A0A2N3QVT4"/>
<comment type="caution">
    <text evidence="1">The sequence shown here is derived from an EMBL/GenBank/DDBJ whole genome shotgun (WGS) entry which is preliminary data.</text>
</comment>
<evidence type="ECO:0000313" key="2">
    <source>
        <dbReference type="EMBL" id="RYQ20863.1"/>
    </source>
</evidence>
<reference evidence="2 4" key="2">
    <citation type="submission" date="2018-12" db="EMBL/GenBank/DDBJ databases">
        <title>Unveiling genomic diversity among members of the Bifidobacterium pseudolongum species, a widely distributed gut commensal of the animal kingdom.</title>
        <authorList>
            <person name="Lugli G.A."/>
            <person name="Duranti S."/>
            <person name="Albert K."/>
            <person name="Mancabelli L."/>
            <person name="Napoli S."/>
            <person name="Viappiani A."/>
            <person name="Anzalone R."/>
            <person name="Longhi G."/>
            <person name="Milani C."/>
            <person name="Turroni F."/>
            <person name="Alessandri G."/>
            <person name="Sela D.A."/>
            <person name="Van Sinderen D."/>
            <person name="Ventura M."/>
        </authorList>
    </citation>
    <scope>NUCLEOTIDE SEQUENCE [LARGE SCALE GENOMIC DNA]</scope>
    <source>
        <strain evidence="2 4">2071B</strain>
    </source>
</reference>
<dbReference type="EMBL" id="RYUM01000003">
    <property type="protein sequence ID" value="RYQ20863.1"/>
    <property type="molecule type" value="Genomic_DNA"/>
</dbReference>
<organism evidence="1 3">
    <name type="scientific">Bifidobacterium pseudolongum subsp. globosum</name>
    <dbReference type="NCBI Taxonomy" id="1690"/>
    <lineage>
        <taxon>Bacteria</taxon>
        <taxon>Bacillati</taxon>
        <taxon>Actinomycetota</taxon>
        <taxon>Actinomycetes</taxon>
        <taxon>Bifidobacteriales</taxon>
        <taxon>Bifidobacteriaceae</taxon>
        <taxon>Bifidobacterium</taxon>
    </lineage>
</organism>
<dbReference type="Proteomes" id="UP000291187">
    <property type="component" value="Unassembled WGS sequence"/>
</dbReference>
<gene>
    <name evidence="1" type="ORF">CQR45_0306</name>
    <name evidence="2" type="ORF">PG2071B_0284</name>
</gene>
<reference evidence="1 3" key="1">
    <citation type="submission" date="2017-10" db="EMBL/GenBank/DDBJ databases">
        <title>Bifidobacterium genomics.</title>
        <authorList>
            <person name="Lugli G.A."/>
            <person name="Milani C."/>
            <person name="Mancabelli L."/>
        </authorList>
    </citation>
    <scope>NUCLEOTIDE SEQUENCE [LARGE SCALE GENOMIC DNA]</scope>
    <source>
        <strain evidence="1 3">1747B</strain>
    </source>
</reference>
<evidence type="ECO:0000313" key="1">
    <source>
        <dbReference type="EMBL" id="PKU96184.1"/>
    </source>
</evidence>
<sequence>MKRNTTPLCERLAWTLPKAAEAYGVSYEGLLEAANDGRLITTRPKSRRGARSWRHVTRREMDHYMETYEI</sequence>
<protein>
    <recommendedName>
        <fullName evidence="5">Helix-turn-helix domain-containing protein</fullName>
    </recommendedName>
</protein>
<dbReference type="RefSeq" id="WP_242500076.1">
    <property type="nucleotide sequence ID" value="NZ_PCHA01000014.1"/>
</dbReference>
<name>A0A2N3QVT4_9BIFI</name>
<accession>A0A2N3QVT4</accession>
<evidence type="ECO:0008006" key="5">
    <source>
        <dbReference type="Google" id="ProtNLM"/>
    </source>
</evidence>